<dbReference type="OrthoDB" id="9809772at2"/>
<dbReference type="GO" id="GO:0003677">
    <property type="term" value="F:DNA binding"/>
    <property type="evidence" value="ECO:0007669"/>
    <property type="project" value="UniProtKB-UniRule"/>
</dbReference>
<dbReference type="Gene3D" id="1.10.357.10">
    <property type="entry name" value="Tetracycline Repressor, domain 2"/>
    <property type="match status" value="1"/>
</dbReference>
<organism evidence="2 3">
    <name type="scientific">Neisseria chenwenguii</name>
    <dbReference type="NCBI Taxonomy" id="1853278"/>
    <lineage>
        <taxon>Bacteria</taxon>
        <taxon>Pseudomonadati</taxon>
        <taxon>Pseudomonadota</taxon>
        <taxon>Betaproteobacteria</taxon>
        <taxon>Neisseriales</taxon>
        <taxon>Neisseriaceae</taxon>
        <taxon>Neisseria</taxon>
    </lineage>
</organism>
<dbReference type="InterPro" id="IPR050624">
    <property type="entry name" value="HTH-type_Tx_Regulator"/>
</dbReference>
<dbReference type="PANTHER" id="PTHR43479:SF7">
    <property type="entry name" value="TETR-FAMILY TRANSCRIPTIONAL REGULATOR"/>
    <property type="match status" value="1"/>
</dbReference>
<dbReference type="PROSITE" id="PS50977">
    <property type="entry name" value="HTH_TETR_2"/>
    <property type="match status" value="1"/>
</dbReference>
<sequence>MLPEKTTDRRIIKSHRDIRAALVDLLHEKPYENITVQEILNRALINRNTFYKYYSGKSALAGAMIADFKRQYADLVRQRFSGHADLSTLLQLAPELFSQRKLLLALWKIESKRHHLYADMFALIKQGFWQQMQQKNPQYQSDNAGYQAELYATLALTSVRYYFERDLPLPVAQLSTIWREMIDVADVQAA</sequence>
<dbReference type="EMBL" id="CP022278">
    <property type="protein sequence ID" value="ASK27390.1"/>
    <property type="molecule type" value="Genomic_DNA"/>
</dbReference>
<evidence type="ECO:0000313" key="3">
    <source>
        <dbReference type="Proteomes" id="UP000198238"/>
    </source>
</evidence>
<dbReference type="AlphaFoldDB" id="A0A220S1K5"/>
<reference evidence="2 3" key="1">
    <citation type="submission" date="2017-06" db="EMBL/GenBank/DDBJ databases">
        <title>Neisseria chenwenguii sp. nov., isolated from the intestinal contents of Tibetan Plateau Pika in Yushu, Qinghai Province, China.</title>
        <authorList>
            <person name="Zhang G."/>
        </authorList>
    </citation>
    <scope>NUCLEOTIDE SEQUENCE [LARGE SCALE GENOMIC DNA]</scope>
    <source>
        <strain evidence="2 3">10023</strain>
    </source>
</reference>
<dbReference type="KEGG" id="nei:BG910_06245"/>
<dbReference type="InterPro" id="IPR001647">
    <property type="entry name" value="HTH_TetR"/>
</dbReference>
<dbReference type="RefSeq" id="WP_089036100.1">
    <property type="nucleotide sequence ID" value="NZ_CP022278.1"/>
</dbReference>
<evidence type="ECO:0000313" key="2">
    <source>
        <dbReference type="EMBL" id="ASK27390.1"/>
    </source>
</evidence>
<proteinExistence type="predicted"/>
<dbReference type="InterPro" id="IPR009057">
    <property type="entry name" value="Homeodomain-like_sf"/>
</dbReference>
<keyword evidence="3" id="KW-1185">Reference proteome</keyword>
<gene>
    <name evidence="2" type="ORF">BG910_06245</name>
</gene>
<dbReference type="PANTHER" id="PTHR43479">
    <property type="entry name" value="ACREF/ENVCD OPERON REPRESSOR-RELATED"/>
    <property type="match status" value="1"/>
</dbReference>
<name>A0A220S1K5_9NEIS</name>
<protein>
    <submittedName>
        <fullName evidence="2">AcrR family transcriptional regulator</fullName>
    </submittedName>
</protein>
<accession>A0A220S1K5</accession>
<evidence type="ECO:0000256" key="1">
    <source>
        <dbReference type="ARBA" id="ARBA00023125"/>
    </source>
</evidence>
<dbReference type="Proteomes" id="UP000198238">
    <property type="component" value="Chromosome"/>
</dbReference>
<dbReference type="SUPFAM" id="SSF46689">
    <property type="entry name" value="Homeodomain-like"/>
    <property type="match status" value="1"/>
</dbReference>
<dbReference type="Pfam" id="PF00440">
    <property type="entry name" value="TetR_N"/>
    <property type="match status" value="1"/>
</dbReference>
<keyword evidence="1" id="KW-0238">DNA-binding</keyword>